<dbReference type="Gene3D" id="2.170.120.12">
    <property type="entry name" value="DNA-directed RNA polymerase, insert domain"/>
    <property type="match status" value="1"/>
</dbReference>
<dbReference type="GO" id="GO:0003899">
    <property type="term" value="F:DNA-directed RNA polymerase activity"/>
    <property type="evidence" value="ECO:0007669"/>
    <property type="project" value="UniProtKB-UniRule"/>
</dbReference>
<dbReference type="STRING" id="1797768.A3C59_01160"/>
<evidence type="ECO:0000256" key="1">
    <source>
        <dbReference type="ARBA" id="ARBA00007123"/>
    </source>
</evidence>
<dbReference type="GO" id="GO:0000428">
    <property type="term" value="C:DNA-directed RNA polymerase complex"/>
    <property type="evidence" value="ECO:0007669"/>
    <property type="project" value="UniProtKB-KW"/>
</dbReference>
<accession>A0A1F5JZI9</accession>
<protein>
    <recommendedName>
        <fullName evidence="3 11">DNA-directed RNA polymerase subunit alpha</fullName>
        <shortName evidence="11">RNAP subunit alpha</shortName>
        <ecNumber evidence="2 11">2.7.7.6</ecNumber>
    </recommendedName>
    <alternativeName>
        <fullName evidence="9 11">RNA polymerase subunit alpha</fullName>
    </alternativeName>
    <alternativeName>
        <fullName evidence="8 11">Transcriptase subunit alpha</fullName>
    </alternativeName>
</protein>
<gene>
    <name evidence="11" type="primary">rpoA</name>
    <name evidence="13" type="ORF">A3C59_01160</name>
</gene>
<dbReference type="InterPro" id="IPR011262">
    <property type="entry name" value="DNA-dir_RNA_pol_insert"/>
</dbReference>
<evidence type="ECO:0000256" key="2">
    <source>
        <dbReference type="ARBA" id="ARBA00012418"/>
    </source>
</evidence>
<dbReference type="Pfam" id="PF01193">
    <property type="entry name" value="RNA_pol_L"/>
    <property type="match status" value="1"/>
</dbReference>
<dbReference type="GO" id="GO:0003677">
    <property type="term" value="F:DNA binding"/>
    <property type="evidence" value="ECO:0007669"/>
    <property type="project" value="UniProtKB-UniRule"/>
</dbReference>
<dbReference type="Proteomes" id="UP000176902">
    <property type="component" value="Unassembled WGS sequence"/>
</dbReference>
<dbReference type="NCBIfam" id="TIGR02027">
    <property type="entry name" value="rpoA"/>
    <property type="match status" value="1"/>
</dbReference>
<evidence type="ECO:0000256" key="6">
    <source>
        <dbReference type="ARBA" id="ARBA00022695"/>
    </source>
</evidence>
<evidence type="ECO:0000256" key="10">
    <source>
        <dbReference type="ARBA" id="ARBA00048552"/>
    </source>
</evidence>
<comment type="subunit">
    <text evidence="11">Homodimer. The RNAP catalytic core consists of 2 alpha, 1 beta, 1 beta' and 1 omega subunit. When a sigma factor is associated with the core the holoenzyme is formed, which can initiate transcription.</text>
</comment>
<comment type="caution">
    <text evidence="13">The sequence shown here is derived from an EMBL/GenBank/DDBJ whole genome shotgun (WGS) entry which is preliminary data.</text>
</comment>
<dbReference type="InterPro" id="IPR036603">
    <property type="entry name" value="RBP11-like"/>
</dbReference>
<dbReference type="Gene3D" id="3.30.1360.10">
    <property type="entry name" value="RNA polymerase, RBP11-like subunit"/>
    <property type="match status" value="1"/>
</dbReference>
<evidence type="ECO:0000313" key="13">
    <source>
        <dbReference type="EMBL" id="OGE33900.1"/>
    </source>
</evidence>
<dbReference type="InterPro" id="IPR036643">
    <property type="entry name" value="RNApol_insert_sf"/>
</dbReference>
<dbReference type="SMART" id="SM00662">
    <property type="entry name" value="RPOLD"/>
    <property type="match status" value="1"/>
</dbReference>
<dbReference type="GO" id="GO:0006351">
    <property type="term" value="P:DNA-templated transcription"/>
    <property type="evidence" value="ECO:0007669"/>
    <property type="project" value="UniProtKB-UniRule"/>
</dbReference>
<dbReference type="InterPro" id="IPR011263">
    <property type="entry name" value="DNA-dir_RNA_pol_RpoA/D/Rpb3"/>
</dbReference>
<comment type="similarity">
    <text evidence="1 11">Belongs to the RNA polymerase alpha chain family.</text>
</comment>
<dbReference type="SUPFAM" id="SSF56553">
    <property type="entry name" value="Insert subdomain of RNA polymerase alpha subunit"/>
    <property type="match status" value="1"/>
</dbReference>
<dbReference type="SUPFAM" id="SSF55257">
    <property type="entry name" value="RBP11-like subunits of RNA polymerase"/>
    <property type="match status" value="1"/>
</dbReference>
<dbReference type="Pfam" id="PF03118">
    <property type="entry name" value="RNA_pol_A_CTD"/>
    <property type="match status" value="1"/>
</dbReference>
<keyword evidence="6 11" id="KW-0548">Nucleotidyltransferase</keyword>
<comment type="function">
    <text evidence="11">DNA-dependent RNA polymerase catalyzes the transcription of DNA into RNA using the four ribonucleoside triphosphates as substrates.</text>
</comment>
<dbReference type="NCBIfam" id="NF003519">
    <property type="entry name" value="PRK05182.2-5"/>
    <property type="match status" value="1"/>
</dbReference>
<dbReference type="AlphaFoldDB" id="A0A1F5JZI9"/>
<evidence type="ECO:0000256" key="4">
    <source>
        <dbReference type="ARBA" id="ARBA00022478"/>
    </source>
</evidence>
<organism evidence="13 14">
    <name type="scientific">Candidatus Daviesbacteria bacterium RIFCSPHIGHO2_02_FULL_36_13</name>
    <dbReference type="NCBI Taxonomy" id="1797768"/>
    <lineage>
        <taxon>Bacteria</taxon>
        <taxon>Candidatus Daviesiibacteriota</taxon>
    </lineage>
</organism>
<dbReference type="Pfam" id="PF01000">
    <property type="entry name" value="RNA_pol_A_bac"/>
    <property type="match status" value="1"/>
</dbReference>
<feature type="region of interest" description="Alpha C-terminal domain (alpha-CTD)" evidence="11">
    <location>
        <begin position="236"/>
        <end position="301"/>
    </location>
</feature>
<feature type="domain" description="DNA-directed RNA polymerase RpoA/D/Rpb3-type" evidence="12">
    <location>
        <begin position="13"/>
        <end position="219"/>
    </location>
</feature>
<evidence type="ECO:0000256" key="8">
    <source>
        <dbReference type="ARBA" id="ARBA00032524"/>
    </source>
</evidence>
<keyword evidence="4 11" id="KW-0240">DNA-directed RNA polymerase</keyword>
<dbReference type="InterPro" id="IPR011773">
    <property type="entry name" value="DNA-dir_RpoA"/>
</dbReference>
<dbReference type="EC" id="2.7.7.6" evidence="2 11"/>
<dbReference type="EMBL" id="MFCV01000004">
    <property type="protein sequence ID" value="OGE33900.1"/>
    <property type="molecule type" value="Genomic_DNA"/>
</dbReference>
<dbReference type="GO" id="GO:0005737">
    <property type="term" value="C:cytoplasm"/>
    <property type="evidence" value="ECO:0007669"/>
    <property type="project" value="UniProtKB-ARBA"/>
</dbReference>
<dbReference type="CDD" id="cd06928">
    <property type="entry name" value="RNAP_alpha_NTD"/>
    <property type="match status" value="1"/>
</dbReference>
<evidence type="ECO:0000256" key="5">
    <source>
        <dbReference type="ARBA" id="ARBA00022679"/>
    </source>
</evidence>
<dbReference type="InterPro" id="IPR011260">
    <property type="entry name" value="RNAP_asu_C"/>
</dbReference>
<comment type="catalytic activity">
    <reaction evidence="10 11">
        <text>RNA(n) + a ribonucleoside 5'-triphosphate = RNA(n+1) + diphosphate</text>
        <dbReference type="Rhea" id="RHEA:21248"/>
        <dbReference type="Rhea" id="RHEA-COMP:14527"/>
        <dbReference type="Rhea" id="RHEA-COMP:17342"/>
        <dbReference type="ChEBI" id="CHEBI:33019"/>
        <dbReference type="ChEBI" id="CHEBI:61557"/>
        <dbReference type="ChEBI" id="CHEBI:140395"/>
        <dbReference type="EC" id="2.7.7.6"/>
    </reaction>
</comment>
<dbReference type="Gene3D" id="1.10.150.20">
    <property type="entry name" value="5' to 3' exonuclease, C-terminal subdomain"/>
    <property type="match status" value="1"/>
</dbReference>
<dbReference type="FunFam" id="2.170.120.12:FF:000001">
    <property type="entry name" value="DNA-directed RNA polymerase subunit alpha"/>
    <property type="match status" value="1"/>
</dbReference>
<name>A0A1F5JZI9_9BACT</name>
<dbReference type="SUPFAM" id="SSF47789">
    <property type="entry name" value="C-terminal domain of RNA polymerase alpha subunit"/>
    <property type="match status" value="1"/>
</dbReference>
<dbReference type="NCBIfam" id="NF003513">
    <property type="entry name" value="PRK05182.1-2"/>
    <property type="match status" value="1"/>
</dbReference>
<evidence type="ECO:0000259" key="12">
    <source>
        <dbReference type="SMART" id="SM00662"/>
    </source>
</evidence>
<dbReference type="HAMAP" id="MF_00059">
    <property type="entry name" value="RNApol_bact_RpoA"/>
    <property type="match status" value="1"/>
</dbReference>
<keyword evidence="5 11" id="KW-0808">Transferase</keyword>
<evidence type="ECO:0000256" key="3">
    <source>
        <dbReference type="ARBA" id="ARBA00015972"/>
    </source>
</evidence>
<comment type="domain">
    <text evidence="11">The N-terminal domain is essential for RNAP assembly and basal transcription, whereas the C-terminal domain is involved in interaction with transcriptional regulators and with upstream promoter elements.</text>
</comment>
<evidence type="ECO:0000256" key="11">
    <source>
        <dbReference type="HAMAP-Rule" id="MF_00059"/>
    </source>
</evidence>
<proteinExistence type="inferred from homology"/>
<dbReference type="GO" id="GO:0046983">
    <property type="term" value="F:protein dimerization activity"/>
    <property type="evidence" value="ECO:0007669"/>
    <property type="project" value="InterPro"/>
</dbReference>
<keyword evidence="7 11" id="KW-0804">Transcription</keyword>
<evidence type="ECO:0000256" key="9">
    <source>
        <dbReference type="ARBA" id="ARBA00033070"/>
    </source>
</evidence>
<evidence type="ECO:0000313" key="14">
    <source>
        <dbReference type="Proteomes" id="UP000176902"/>
    </source>
</evidence>
<sequence length="301" mass="32664">MFKIKSEKEAENFAQITIEPLESGFGHTLGNSLRRVLLTALSGAAITSVKIDGVSHQFSTIEGVMEDVIEIILNLKKVHLQIGGERAVKLTIKTTGKKVVKASDFEVEGDGQIVNGDQVIATLTDAKAKLSMEAIAENGKGYSVADERKTNEIGVIAIDALFSPVESVNYSVDPTRVGRSTDFDKLTLDVTTTGSVTPLEAVNDAAKILSESFRKIYEPDAEEEVVEEGSKVSEETLKLTIEELDLPVRITNALKAIEINTIEDLINVPRQILLKAKNLGTKSLSLISEKLSERGLSLREA</sequence>
<reference evidence="13 14" key="1">
    <citation type="journal article" date="2016" name="Nat. Commun.">
        <title>Thousands of microbial genomes shed light on interconnected biogeochemical processes in an aquifer system.</title>
        <authorList>
            <person name="Anantharaman K."/>
            <person name="Brown C.T."/>
            <person name="Hug L.A."/>
            <person name="Sharon I."/>
            <person name="Castelle C.J."/>
            <person name="Probst A.J."/>
            <person name="Thomas B.C."/>
            <person name="Singh A."/>
            <person name="Wilkins M.J."/>
            <person name="Karaoz U."/>
            <person name="Brodie E.L."/>
            <person name="Williams K.H."/>
            <person name="Hubbard S.S."/>
            <person name="Banfield J.F."/>
        </authorList>
    </citation>
    <scope>NUCLEOTIDE SEQUENCE [LARGE SCALE GENOMIC DNA]</scope>
</reference>
<feature type="region of interest" description="Alpha N-terminal domain (alpha-NTD)" evidence="11">
    <location>
        <begin position="1"/>
        <end position="218"/>
    </location>
</feature>
<evidence type="ECO:0000256" key="7">
    <source>
        <dbReference type="ARBA" id="ARBA00023163"/>
    </source>
</evidence>